<keyword evidence="5 6" id="KW-0067">ATP-binding</keyword>
<evidence type="ECO:0000259" key="9">
    <source>
        <dbReference type="PROSITE" id="PS50011"/>
    </source>
</evidence>
<evidence type="ECO:0000256" key="3">
    <source>
        <dbReference type="ARBA" id="ARBA00022741"/>
    </source>
</evidence>
<feature type="domain" description="Protein kinase" evidence="9">
    <location>
        <begin position="18"/>
        <end position="287"/>
    </location>
</feature>
<dbReference type="GO" id="GO:0005524">
    <property type="term" value="F:ATP binding"/>
    <property type="evidence" value="ECO:0007669"/>
    <property type="project" value="UniProtKB-UniRule"/>
</dbReference>
<reference evidence="10 11" key="1">
    <citation type="journal article" date="2016" name="Mol. Biol. Evol.">
        <title>Comparative Genomics of Early-Diverging Mushroom-Forming Fungi Provides Insights into the Origins of Lignocellulose Decay Capabilities.</title>
        <authorList>
            <person name="Nagy L.G."/>
            <person name="Riley R."/>
            <person name="Tritt A."/>
            <person name="Adam C."/>
            <person name="Daum C."/>
            <person name="Floudas D."/>
            <person name="Sun H."/>
            <person name="Yadav J.S."/>
            <person name="Pangilinan J."/>
            <person name="Larsson K.H."/>
            <person name="Matsuura K."/>
            <person name="Barry K."/>
            <person name="Labutti K."/>
            <person name="Kuo R."/>
            <person name="Ohm R.A."/>
            <person name="Bhattacharya S.S."/>
            <person name="Shirouzu T."/>
            <person name="Yoshinaga Y."/>
            <person name="Martin F.M."/>
            <person name="Grigoriev I.V."/>
            <person name="Hibbett D.S."/>
        </authorList>
    </citation>
    <scope>NUCLEOTIDE SEQUENCE [LARGE SCALE GENOMIC DNA]</scope>
    <source>
        <strain evidence="10 11">L-15889</strain>
    </source>
</reference>
<proteinExistence type="inferred from homology"/>
<evidence type="ECO:0000256" key="4">
    <source>
        <dbReference type="ARBA" id="ARBA00022777"/>
    </source>
</evidence>
<dbReference type="STRING" id="1314783.A0A165N6E0"/>
<keyword evidence="4 10" id="KW-0418">Kinase</keyword>
<dbReference type="PROSITE" id="PS00107">
    <property type="entry name" value="PROTEIN_KINASE_ATP"/>
    <property type="match status" value="1"/>
</dbReference>
<dbReference type="GO" id="GO:0004674">
    <property type="term" value="F:protein serine/threonine kinase activity"/>
    <property type="evidence" value="ECO:0007669"/>
    <property type="project" value="UniProtKB-KW"/>
</dbReference>
<dbReference type="PANTHER" id="PTHR24348">
    <property type="entry name" value="SERINE/THREONINE-PROTEIN KINASE UNC-51-RELATED"/>
    <property type="match status" value="1"/>
</dbReference>
<keyword evidence="2" id="KW-0808">Transferase</keyword>
<keyword evidence="11" id="KW-1185">Reference proteome</keyword>
<organism evidence="10 11">
    <name type="scientific">Daedalea quercina L-15889</name>
    <dbReference type="NCBI Taxonomy" id="1314783"/>
    <lineage>
        <taxon>Eukaryota</taxon>
        <taxon>Fungi</taxon>
        <taxon>Dikarya</taxon>
        <taxon>Basidiomycota</taxon>
        <taxon>Agaricomycotina</taxon>
        <taxon>Agaricomycetes</taxon>
        <taxon>Polyporales</taxon>
        <taxon>Fomitopsis</taxon>
    </lineage>
</organism>
<feature type="compositionally biased region" description="Low complexity" evidence="8">
    <location>
        <begin position="399"/>
        <end position="410"/>
    </location>
</feature>
<accession>A0A165N6E0</accession>
<dbReference type="Pfam" id="PF00069">
    <property type="entry name" value="Pkinase"/>
    <property type="match status" value="1"/>
</dbReference>
<dbReference type="Proteomes" id="UP000076727">
    <property type="component" value="Unassembled WGS sequence"/>
</dbReference>
<dbReference type="OrthoDB" id="541276at2759"/>
<keyword evidence="7" id="KW-0723">Serine/threonine-protein kinase</keyword>
<dbReference type="InterPro" id="IPR045269">
    <property type="entry name" value="Atg1-like"/>
</dbReference>
<evidence type="ECO:0000256" key="6">
    <source>
        <dbReference type="PROSITE-ProRule" id="PRU10141"/>
    </source>
</evidence>
<dbReference type="SUPFAM" id="SSF56112">
    <property type="entry name" value="Protein kinase-like (PK-like)"/>
    <property type="match status" value="1"/>
</dbReference>
<feature type="region of interest" description="Disordered" evidence="8">
    <location>
        <begin position="373"/>
        <end position="444"/>
    </location>
</feature>
<feature type="compositionally biased region" description="Polar residues" evidence="8">
    <location>
        <begin position="320"/>
        <end position="339"/>
    </location>
</feature>
<dbReference type="EMBL" id="KV429087">
    <property type="protein sequence ID" value="KZT66575.1"/>
    <property type="molecule type" value="Genomic_DNA"/>
</dbReference>
<evidence type="ECO:0000256" key="1">
    <source>
        <dbReference type="ARBA" id="ARBA00012513"/>
    </source>
</evidence>
<evidence type="ECO:0000313" key="10">
    <source>
        <dbReference type="EMBL" id="KZT66575.1"/>
    </source>
</evidence>
<dbReference type="GO" id="GO:0005829">
    <property type="term" value="C:cytosol"/>
    <property type="evidence" value="ECO:0007669"/>
    <property type="project" value="TreeGrafter"/>
</dbReference>
<evidence type="ECO:0000256" key="2">
    <source>
        <dbReference type="ARBA" id="ARBA00022679"/>
    </source>
</evidence>
<comment type="similarity">
    <text evidence="7">Belongs to the protein kinase superfamily.</text>
</comment>
<evidence type="ECO:0000256" key="7">
    <source>
        <dbReference type="RuleBase" id="RU000304"/>
    </source>
</evidence>
<dbReference type="InterPro" id="IPR000719">
    <property type="entry name" value="Prot_kinase_dom"/>
</dbReference>
<sequence>MDAQRRIAINTLIDNGRLQLLEVLGAGAFGTVYRAHDRNCFGSPTFRAVKVMPKVTDPNSERGKLLERECTHHHYVSGHPNIVKLHRVAHDSRFVYVILDYVSGGDLLSLIIKHRAARNDDLIRSILIQLVDAMYACHQNNIYHRDMKPENILINEDMSRVFLSDFGLSTRSSGRSYMFRVGTANYMSPECYNVHGDWDDYDLRRNDIWAIGMIAVCMIAGRCPWRRPSMKDVNFSAYVEDQRYLRAVLPISEEADEIFRSIFTLREEDCIDLLTLRELLTNVKTFYMTEEEFDRATPSARELYDLYDPRSQMDDGTTLVEDSSSSVYLSASGETSESEYSNEREASGVPRPVLDIAPGACSRFVNESELPTIAEEDSPAPPPFDAPPLPDRPITLGQSESCSSSEFSDLSSEEESEGPITPETHAQDPDVTVPDLSEGAGLGEQAVKVDYQPFEKARRSLTGPQFRILSGLVESVSRMLTTV</sequence>
<dbReference type="SMART" id="SM00220">
    <property type="entry name" value="S_TKc"/>
    <property type="match status" value="1"/>
</dbReference>
<dbReference type="GO" id="GO:0010506">
    <property type="term" value="P:regulation of autophagy"/>
    <property type="evidence" value="ECO:0007669"/>
    <property type="project" value="InterPro"/>
</dbReference>
<dbReference type="EC" id="2.7.11.1" evidence="1"/>
<keyword evidence="3 6" id="KW-0547">Nucleotide-binding</keyword>
<evidence type="ECO:0000256" key="8">
    <source>
        <dbReference type="SAM" id="MobiDB-lite"/>
    </source>
</evidence>
<feature type="region of interest" description="Disordered" evidence="8">
    <location>
        <begin position="308"/>
        <end position="353"/>
    </location>
</feature>
<dbReference type="InterPro" id="IPR011009">
    <property type="entry name" value="Kinase-like_dom_sf"/>
</dbReference>
<feature type="binding site" evidence="6">
    <location>
        <position position="50"/>
    </location>
    <ligand>
        <name>ATP</name>
        <dbReference type="ChEBI" id="CHEBI:30616"/>
    </ligand>
</feature>
<gene>
    <name evidence="10" type="ORF">DAEQUDRAFT_449151</name>
</gene>
<feature type="compositionally biased region" description="Pro residues" evidence="8">
    <location>
        <begin position="379"/>
        <end position="391"/>
    </location>
</feature>
<dbReference type="GO" id="GO:0000407">
    <property type="term" value="C:phagophore assembly site"/>
    <property type="evidence" value="ECO:0007669"/>
    <property type="project" value="TreeGrafter"/>
</dbReference>
<dbReference type="GO" id="GO:0016020">
    <property type="term" value="C:membrane"/>
    <property type="evidence" value="ECO:0007669"/>
    <property type="project" value="TreeGrafter"/>
</dbReference>
<dbReference type="PROSITE" id="PS50011">
    <property type="entry name" value="PROTEIN_KINASE_DOM"/>
    <property type="match status" value="1"/>
</dbReference>
<dbReference type="PANTHER" id="PTHR24348:SF22">
    <property type="entry name" value="NON-SPECIFIC SERINE_THREONINE PROTEIN KINASE"/>
    <property type="match status" value="1"/>
</dbReference>
<dbReference type="InterPro" id="IPR008271">
    <property type="entry name" value="Ser/Thr_kinase_AS"/>
</dbReference>
<protein>
    <recommendedName>
        <fullName evidence="1">non-specific serine/threonine protein kinase</fullName>
        <ecNumber evidence="1">2.7.11.1</ecNumber>
    </recommendedName>
</protein>
<dbReference type="AlphaFoldDB" id="A0A165N6E0"/>
<dbReference type="Gene3D" id="1.10.510.10">
    <property type="entry name" value="Transferase(Phosphotransferase) domain 1"/>
    <property type="match status" value="1"/>
</dbReference>
<evidence type="ECO:0000313" key="11">
    <source>
        <dbReference type="Proteomes" id="UP000076727"/>
    </source>
</evidence>
<dbReference type="PROSITE" id="PS00108">
    <property type="entry name" value="PROTEIN_KINASE_ST"/>
    <property type="match status" value="1"/>
</dbReference>
<dbReference type="GO" id="GO:0005776">
    <property type="term" value="C:autophagosome"/>
    <property type="evidence" value="ECO:0007669"/>
    <property type="project" value="TreeGrafter"/>
</dbReference>
<dbReference type="GO" id="GO:0000045">
    <property type="term" value="P:autophagosome assembly"/>
    <property type="evidence" value="ECO:0007669"/>
    <property type="project" value="TreeGrafter"/>
</dbReference>
<name>A0A165N6E0_9APHY</name>
<evidence type="ECO:0000256" key="5">
    <source>
        <dbReference type="ARBA" id="ARBA00022840"/>
    </source>
</evidence>
<dbReference type="InterPro" id="IPR017441">
    <property type="entry name" value="Protein_kinase_ATP_BS"/>
</dbReference>